<keyword evidence="3" id="KW-1185">Reference proteome</keyword>
<sequence>MILLPTSTRTLLLLLLTLVTFQSLTFITLTTFAKDLPYSLYYDLSEDSWSSIRALDAARLTFTNKYISHLSSSPSALNSTKKTCPKIKNNYCIGIVATTSRLQHHYLKKTIASLSSLGGVDCVSNFFISLRKTIPSNGDVEILKNTGFKIHEFEDKGNKGGVNAGTKRSSEIWVNNENEDYIRVLSKCQNTEADIIVVIEEDVWSTPEFLLKLDNAIQNLKGEEWSCLKLFVTDYWSGWENDYKDFITLGFWGVLGAGGGEGFIVGLMWVKGKKWGGLCDWRKILLRIYLITLTITSLIILGKQGTHLTSISQAGVYPHPMGASSLGIAYPRGMVNDLIPFLRSGLNRKMSDKTGKGVKNIPIDLLLQEFHNTPSASKNRKQYIIVPSLLQHTGEFSSSSYKARGRGGMSEREYYQEYMKLAGGFEDLGVEELERLGEEFENAN</sequence>
<feature type="transmembrane region" description="Helical" evidence="1">
    <location>
        <begin position="284"/>
        <end position="302"/>
    </location>
</feature>
<feature type="transmembrane region" description="Helical" evidence="1">
    <location>
        <begin position="249"/>
        <end position="272"/>
    </location>
</feature>
<keyword evidence="1" id="KW-1133">Transmembrane helix</keyword>
<name>A0A9W7FJ32_9STRA</name>
<dbReference type="EMBL" id="BRXW01000183">
    <property type="protein sequence ID" value="GMI12953.1"/>
    <property type="molecule type" value="Genomic_DNA"/>
</dbReference>
<dbReference type="PANTHER" id="PTHR31410:SF1">
    <property type="entry name" value="POST-GPI ATTACHMENT TO PROTEINS FACTOR 4"/>
    <property type="match status" value="1"/>
</dbReference>
<dbReference type="InterPro" id="IPR029675">
    <property type="entry name" value="PGAP4"/>
</dbReference>
<keyword evidence="1" id="KW-0472">Membrane</keyword>
<comment type="caution">
    <text evidence="2">The sequence shown here is derived from an EMBL/GenBank/DDBJ whole genome shotgun (WGS) entry which is preliminary data.</text>
</comment>
<dbReference type="AlphaFoldDB" id="A0A9W7FJ32"/>
<proteinExistence type="predicted"/>
<dbReference type="GO" id="GO:0016757">
    <property type="term" value="F:glycosyltransferase activity"/>
    <property type="evidence" value="ECO:0007669"/>
    <property type="project" value="InterPro"/>
</dbReference>
<evidence type="ECO:0000313" key="2">
    <source>
        <dbReference type="EMBL" id="GMI12953.1"/>
    </source>
</evidence>
<dbReference type="Proteomes" id="UP001165122">
    <property type="component" value="Unassembled WGS sequence"/>
</dbReference>
<accession>A0A9W7FJ32</accession>
<organism evidence="2 3">
    <name type="scientific">Triparma laevis f. longispina</name>
    <dbReference type="NCBI Taxonomy" id="1714387"/>
    <lineage>
        <taxon>Eukaryota</taxon>
        <taxon>Sar</taxon>
        <taxon>Stramenopiles</taxon>
        <taxon>Ochrophyta</taxon>
        <taxon>Bolidophyceae</taxon>
        <taxon>Parmales</taxon>
        <taxon>Triparmaceae</taxon>
        <taxon>Triparma</taxon>
    </lineage>
</organism>
<evidence type="ECO:0000256" key="1">
    <source>
        <dbReference type="SAM" id="Phobius"/>
    </source>
</evidence>
<gene>
    <name evidence="2" type="ORF">TrLO_g7206</name>
</gene>
<dbReference type="GO" id="GO:0006506">
    <property type="term" value="P:GPI anchor biosynthetic process"/>
    <property type="evidence" value="ECO:0007669"/>
    <property type="project" value="InterPro"/>
</dbReference>
<evidence type="ECO:0000313" key="3">
    <source>
        <dbReference type="Proteomes" id="UP001165122"/>
    </source>
</evidence>
<reference evidence="3" key="1">
    <citation type="journal article" date="2023" name="Commun. Biol.">
        <title>Genome analysis of Parmales, the sister group of diatoms, reveals the evolutionary specialization of diatoms from phago-mixotrophs to photoautotrophs.</title>
        <authorList>
            <person name="Ban H."/>
            <person name="Sato S."/>
            <person name="Yoshikawa S."/>
            <person name="Yamada K."/>
            <person name="Nakamura Y."/>
            <person name="Ichinomiya M."/>
            <person name="Sato N."/>
            <person name="Blanc-Mathieu R."/>
            <person name="Endo H."/>
            <person name="Kuwata A."/>
            <person name="Ogata H."/>
        </authorList>
    </citation>
    <scope>NUCLEOTIDE SEQUENCE [LARGE SCALE GENOMIC DNA]</scope>
    <source>
        <strain evidence="3">NIES 3700</strain>
    </source>
</reference>
<dbReference type="PANTHER" id="PTHR31410">
    <property type="entry name" value="TRANSMEMBRANE PROTEIN 246"/>
    <property type="match status" value="1"/>
</dbReference>
<dbReference type="OrthoDB" id="206319at2759"/>
<dbReference type="GO" id="GO:0000139">
    <property type="term" value="C:Golgi membrane"/>
    <property type="evidence" value="ECO:0007669"/>
    <property type="project" value="InterPro"/>
</dbReference>
<protein>
    <submittedName>
        <fullName evidence="2">Uncharacterized protein</fullName>
    </submittedName>
</protein>
<keyword evidence="1" id="KW-0812">Transmembrane</keyword>